<name>A0A3P9DSV1_9CICH</name>
<feature type="signal peptide" evidence="1">
    <location>
        <begin position="1"/>
        <end position="24"/>
    </location>
</feature>
<feature type="chain" id="PRO_5018075888" description="AIG1-type G domain-containing protein" evidence="1">
    <location>
        <begin position="25"/>
        <end position="146"/>
    </location>
</feature>
<dbReference type="AlphaFoldDB" id="A0A3P9DSV1"/>
<proteinExistence type="predicted"/>
<sequence length="146" mass="16877">MMSGLILLSFFFNDFTMILFTVDSDPTDPAVGNFVKKNQDIQELCESCGGRSFVLNIKDKQQIPQLLETVEKISVYRDKSYCYTMYTFGQAQLEKMLQQEKFITQLAQNRSTAACKYFLLLLFEIHLYLNLSKSRSPSAVRKNRVT</sequence>
<organism evidence="2 3">
    <name type="scientific">Maylandia zebra</name>
    <name type="common">zebra mbuna</name>
    <dbReference type="NCBI Taxonomy" id="106582"/>
    <lineage>
        <taxon>Eukaryota</taxon>
        <taxon>Metazoa</taxon>
        <taxon>Chordata</taxon>
        <taxon>Craniata</taxon>
        <taxon>Vertebrata</taxon>
        <taxon>Euteleostomi</taxon>
        <taxon>Actinopterygii</taxon>
        <taxon>Neopterygii</taxon>
        <taxon>Teleostei</taxon>
        <taxon>Neoteleostei</taxon>
        <taxon>Acanthomorphata</taxon>
        <taxon>Ovalentaria</taxon>
        <taxon>Cichlomorphae</taxon>
        <taxon>Cichliformes</taxon>
        <taxon>Cichlidae</taxon>
        <taxon>African cichlids</taxon>
        <taxon>Pseudocrenilabrinae</taxon>
        <taxon>Haplochromini</taxon>
        <taxon>Maylandia</taxon>
        <taxon>Maylandia zebra complex</taxon>
    </lineage>
</organism>
<keyword evidence="1" id="KW-0732">Signal</keyword>
<dbReference type="Gene3D" id="3.40.50.300">
    <property type="entry name" value="P-loop containing nucleotide triphosphate hydrolases"/>
    <property type="match status" value="1"/>
</dbReference>
<dbReference type="Ensembl" id="ENSMZET00005038664.1">
    <property type="protein sequence ID" value="ENSMZEP00005037358.1"/>
    <property type="gene ID" value="ENSMZEG00005027847.1"/>
</dbReference>
<reference evidence="2" key="2">
    <citation type="submission" date="2025-09" db="UniProtKB">
        <authorList>
            <consortium name="Ensembl"/>
        </authorList>
    </citation>
    <scope>IDENTIFICATION</scope>
</reference>
<dbReference type="InterPro" id="IPR027417">
    <property type="entry name" value="P-loop_NTPase"/>
</dbReference>
<keyword evidence="3" id="KW-1185">Reference proteome</keyword>
<reference evidence="2" key="1">
    <citation type="submission" date="2025-08" db="UniProtKB">
        <authorList>
            <consortium name="Ensembl"/>
        </authorList>
    </citation>
    <scope>IDENTIFICATION</scope>
</reference>
<dbReference type="Proteomes" id="UP000265160">
    <property type="component" value="Unplaced"/>
</dbReference>
<evidence type="ECO:0000313" key="2">
    <source>
        <dbReference type="Ensembl" id="ENSMZEP00005037358.1"/>
    </source>
</evidence>
<evidence type="ECO:0000256" key="1">
    <source>
        <dbReference type="SAM" id="SignalP"/>
    </source>
</evidence>
<evidence type="ECO:0008006" key="4">
    <source>
        <dbReference type="Google" id="ProtNLM"/>
    </source>
</evidence>
<evidence type="ECO:0000313" key="3">
    <source>
        <dbReference type="Proteomes" id="UP000265160"/>
    </source>
</evidence>
<dbReference type="STRING" id="106582.ENSMZEP00005037358"/>
<protein>
    <recommendedName>
        <fullName evidence="4">AIG1-type G domain-containing protein</fullName>
    </recommendedName>
</protein>
<accession>A0A3P9DSV1</accession>